<accession>A0A836CM83</accession>
<feature type="repeat" description="Solcar" evidence="9">
    <location>
        <begin position="18"/>
        <end position="104"/>
    </location>
</feature>
<evidence type="ECO:0000256" key="9">
    <source>
        <dbReference type="PROSITE-ProRule" id="PRU00282"/>
    </source>
</evidence>
<evidence type="ECO:0000313" key="12">
    <source>
        <dbReference type="Proteomes" id="UP000664859"/>
    </source>
</evidence>
<dbReference type="InterPro" id="IPR018108">
    <property type="entry name" value="MCP_transmembrane"/>
</dbReference>
<protein>
    <submittedName>
        <fullName evidence="11">Mitochondrial carrier domain-containing protein</fullName>
    </submittedName>
</protein>
<comment type="caution">
    <text evidence="11">The sequence shown here is derived from an EMBL/GenBank/DDBJ whole genome shotgun (WGS) entry which is preliminary data.</text>
</comment>
<evidence type="ECO:0000256" key="7">
    <source>
        <dbReference type="ARBA" id="ARBA00023128"/>
    </source>
</evidence>
<dbReference type="SUPFAM" id="SSF103506">
    <property type="entry name" value="Mitochondrial carrier"/>
    <property type="match status" value="1"/>
</dbReference>
<keyword evidence="5" id="KW-0677">Repeat</keyword>
<evidence type="ECO:0000256" key="8">
    <source>
        <dbReference type="ARBA" id="ARBA00023136"/>
    </source>
</evidence>
<sequence>MQKQPTTAATSAAAPAKKHPLIHLIAGGAAGAVESSVLFPLDTIKTRMQLRAKGRSAYGPITTAQRIIKNEGFFSLYKGLTAVMAGIVPKMAVRFSSFDLFKTWLGCLDGKDKKRVFLAGLGSGVTEAVMVVTPAEVCKIRMQAQYHSMLDPEQMARRKYRNVIQTAGLIVKEEGIGALYKGVVPTTLRQGCNQAVNFSFYQIFKTKWEAARDGKELIAWQHMLIGGLSGGMGPVVNNPLDVVKTRLQRQVVIPGEVPKYRGLGQGMAVIAKEEGVLALWKGLTPRLLRIMPGQAITFATYEFVSKKIHGLASFQAPEPATTGNRS</sequence>
<dbReference type="PANTHER" id="PTHR45788:SF2">
    <property type="entry name" value="SUCCINATE_FUMARATE MITOCHONDRIAL TRANSPORTER"/>
    <property type="match status" value="1"/>
</dbReference>
<comment type="similarity">
    <text evidence="2 10">Belongs to the mitochondrial carrier (TC 2.A.29) family.</text>
</comment>
<dbReference type="InterPro" id="IPR002067">
    <property type="entry name" value="MCP"/>
</dbReference>
<dbReference type="EMBL" id="JAFCMP010000035">
    <property type="protein sequence ID" value="KAG5190418.1"/>
    <property type="molecule type" value="Genomic_DNA"/>
</dbReference>
<evidence type="ECO:0000256" key="6">
    <source>
        <dbReference type="ARBA" id="ARBA00022989"/>
    </source>
</evidence>
<dbReference type="Pfam" id="PF00153">
    <property type="entry name" value="Mito_carr"/>
    <property type="match status" value="3"/>
</dbReference>
<evidence type="ECO:0000256" key="2">
    <source>
        <dbReference type="ARBA" id="ARBA00006375"/>
    </source>
</evidence>
<dbReference type="InterPro" id="IPR049563">
    <property type="entry name" value="TXTP-like"/>
</dbReference>
<dbReference type="Gene3D" id="1.50.40.10">
    <property type="entry name" value="Mitochondrial carrier domain"/>
    <property type="match status" value="2"/>
</dbReference>
<dbReference type="AlphaFoldDB" id="A0A836CM83"/>
<keyword evidence="7" id="KW-0496">Mitochondrion</keyword>
<proteinExistence type="inferred from homology"/>
<dbReference type="PRINTS" id="PR00926">
    <property type="entry name" value="MITOCARRIER"/>
</dbReference>
<dbReference type="InterPro" id="IPR023395">
    <property type="entry name" value="MCP_dom_sf"/>
</dbReference>
<name>A0A836CM83_9STRA</name>
<evidence type="ECO:0000313" key="11">
    <source>
        <dbReference type="EMBL" id="KAG5190418.1"/>
    </source>
</evidence>
<keyword evidence="3 10" id="KW-0813">Transport</keyword>
<keyword evidence="8 9" id="KW-0472">Membrane</keyword>
<dbReference type="PROSITE" id="PS50920">
    <property type="entry name" value="SOLCAR"/>
    <property type="match status" value="3"/>
</dbReference>
<keyword evidence="4 9" id="KW-0812">Transmembrane</keyword>
<reference evidence="11" key="1">
    <citation type="submission" date="2021-02" db="EMBL/GenBank/DDBJ databases">
        <title>First Annotated Genome of the Yellow-green Alga Tribonema minus.</title>
        <authorList>
            <person name="Mahan K.M."/>
        </authorList>
    </citation>
    <scope>NUCLEOTIDE SEQUENCE</scope>
    <source>
        <strain evidence="11">UTEX B ZZ1240</strain>
    </source>
</reference>
<evidence type="ECO:0000256" key="1">
    <source>
        <dbReference type="ARBA" id="ARBA00004225"/>
    </source>
</evidence>
<dbReference type="GO" id="GO:0031966">
    <property type="term" value="C:mitochondrial membrane"/>
    <property type="evidence" value="ECO:0007669"/>
    <property type="project" value="UniProtKB-SubCell"/>
</dbReference>
<dbReference type="OrthoDB" id="1924968at2759"/>
<evidence type="ECO:0000256" key="4">
    <source>
        <dbReference type="ARBA" id="ARBA00022692"/>
    </source>
</evidence>
<keyword evidence="12" id="KW-1185">Reference proteome</keyword>
<dbReference type="Proteomes" id="UP000664859">
    <property type="component" value="Unassembled WGS sequence"/>
</dbReference>
<keyword evidence="6" id="KW-1133">Transmembrane helix</keyword>
<dbReference type="PANTHER" id="PTHR45788">
    <property type="entry name" value="SUCCINATE/FUMARATE MITOCHONDRIAL TRANSPORTER-RELATED"/>
    <property type="match status" value="1"/>
</dbReference>
<dbReference type="GO" id="GO:0005469">
    <property type="term" value="F:succinate:fumarate antiporter activity"/>
    <property type="evidence" value="ECO:0007669"/>
    <property type="project" value="TreeGrafter"/>
</dbReference>
<evidence type="ECO:0000256" key="3">
    <source>
        <dbReference type="ARBA" id="ARBA00022448"/>
    </source>
</evidence>
<feature type="repeat" description="Solcar" evidence="9">
    <location>
        <begin position="114"/>
        <end position="207"/>
    </location>
</feature>
<comment type="subcellular location">
    <subcellularLocation>
        <location evidence="1">Mitochondrion membrane</location>
        <topology evidence="1">Multi-pass membrane protein</topology>
    </subcellularLocation>
</comment>
<evidence type="ECO:0000256" key="10">
    <source>
        <dbReference type="RuleBase" id="RU000488"/>
    </source>
</evidence>
<evidence type="ECO:0000256" key="5">
    <source>
        <dbReference type="ARBA" id="ARBA00022737"/>
    </source>
</evidence>
<gene>
    <name evidence="11" type="ORF">JKP88DRAFT_197357</name>
</gene>
<feature type="repeat" description="Solcar" evidence="9">
    <location>
        <begin position="221"/>
        <end position="307"/>
    </location>
</feature>
<organism evidence="11 12">
    <name type="scientific">Tribonema minus</name>
    <dbReference type="NCBI Taxonomy" id="303371"/>
    <lineage>
        <taxon>Eukaryota</taxon>
        <taxon>Sar</taxon>
        <taxon>Stramenopiles</taxon>
        <taxon>Ochrophyta</taxon>
        <taxon>PX clade</taxon>
        <taxon>Xanthophyceae</taxon>
        <taxon>Tribonematales</taxon>
        <taxon>Tribonemataceae</taxon>
        <taxon>Tribonema</taxon>
    </lineage>
</organism>